<organism evidence="1 2">
    <name type="scientific">Ensete ventricosum</name>
    <name type="common">Abyssinian banana</name>
    <name type="synonym">Musa ensete</name>
    <dbReference type="NCBI Taxonomy" id="4639"/>
    <lineage>
        <taxon>Eukaryota</taxon>
        <taxon>Viridiplantae</taxon>
        <taxon>Streptophyta</taxon>
        <taxon>Embryophyta</taxon>
        <taxon>Tracheophyta</taxon>
        <taxon>Spermatophyta</taxon>
        <taxon>Magnoliopsida</taxon>
        <taxon>Liliopsida</taxon>
        <taxon>Zingiberales</taxon>
        <taxon>Musaceae</taxon>
        <taxon>Ensete</taxon>
    </lineage>
</organism>
<gene>
    <name evidence="1" type="ORF">B296_00018720</name>
</gene>
<dbReference type="AlphaFoldDB" id="A0A427ASS1"/>
<protein>
    <submittedName>
        <fullName evidence="1">Uncharacterized protein</fullName>
    </submittedName>
</protein>
<comment type="caution">
    <text evidence="1">The sequence shown here is derived from an EMBL/GenBank/DDBJ whole genome shotgun (WGS) entry which is preliminary data.</text>
</comment>
<evidence type="ECO:0000313" key="2">
    <source>
        <dbReference type="Proteomes" id="UP000287651"/>
    </source>
</evidence>
<reference evidence="1 2" key="1">
    <citation type="journal article" date="2014" name="Agronomy (Basel)">
        <title>A Draft Genome Sequence for Ensete ventricosum, the Drought-Tolerant Tree Against Hunger.</title>
        <authorList>
            <person name="Harrison J."/>
            <person name="Moore K.A."/>
            <person name="Paszkiewicz K."/>
            <person name="Jones T."/>
            <person name="Grant M."/>
            <person name="Ambacheew D."/>
            <person name="Muzemil S."/>
            <person name="Studholme D.J."/>
        </authorList>
    </citation>
    <scope>NUCLEOTIDE SEQUENCE [LARGE SCALE GENOMIC DNA]</scope>
</reference>
<feature type="non-terminal residue" evidence="1">
    <location>
        <position position="1"/>
    </location>
</feature>
<accession>A0A427ASS1</accession>
<evidence type="ECO:0000313" key="1">
    <source>
        <dbReference type="EMBL" id="RRT79255.1"/>
    </source>
</evidence>
<sequence>VGPEELCFEGDERLYRRRDALIRAGATERPFPWQSLLHLSSRPLSSDFPRLREVPGWSFDGFLLQSGGRGTPTAKRSLGHSPFELQRRLQVSQALFRCIQPSDFSVFDPLRLNKESSLGLGAFWESILDFFSQTFESTASSKKDKSSSKRGVAG</sequence>
<name>A0A427ASS1_ENSVE</name>
<proteinExistence type="predicted"/>
<dbReference type="Proteomes" id="UP000287651">
    <property type="component" value="Unassembled WGS sequence"/>
</dbReference>
<dbReference type="EMBL" id="AMZH03001450">
    <property type="protein sequence ID" value="RRT79255.1"/>
    <property type="molecule type" value="Genomic_DNA"/>
</dbReference>